<evidence type="ECO:0000256" key="1">
    <source>
        <dbReference type="SAM" id="Coils"/>
    </source>
</evidence>
<dbReference type="HOGENOM" id="CLU_601442_0_0_1"/>
<keyword evidence="3" id="KW-1185">Reference proteome</keyword>
<dbReference type="RefSeq" id="XP_007839822.1">
    <property type="nucleotide sequence ID" value="XM_007841631.1"/>
</dbReference>
<evidence type="ECO:0000313" key="2">
    <source>
        <dbReference type="EMBL" id="ETS74566.1"/>
    </source>
</evidence>
<name>W3WP22_PESFW</name>
<keyword evidence="1" id="KW-0175">Coiled coil</keyword>
<dbReference type="InParanoid" id="W3WP22"/>
<sequence length="469" mass="54138">MSLANIDYFLEPILSWAARLDAFIDEDGGPIIFKALVDLGADPFIKLEDGRTLFHAKCMEWLHSGSFSSRDVVELFFKTGARMDHRDSSTGQSMFELIVNFCDDPHRADHGGLEFLLTHALPNTLAASHVYEVLHSRLEDIQNHLIACLLIMRHGWISGKARTYIFEWLVSYVTGIPVRHSGLYLDKSNGKFNQKAAKFFPGLLNREQLDQLWEKGLASYSVGLEGPYGRVKCSESKWIKLPWMHINAERGDVEAMKMLLDWKFPAFNFEEDDEQDEMVTNGYTHSPLMRAMHRGHRTAALSLIEHVAKTWRSQRGFLNCGHWNSYGRDMNNCRECPYGQKSACDLAFSLGEVELLEHMWDDLLALEQSIEQRVQWEAQQLYMPRVYSHGNVFAEWIELKLGMCNWMALKARGQDASWFRLEIEKRLAKLRSEVEEIRDAWRARAKSFEREKGDALPRAWEVEDGTEHS</sequence>
<dbReference type="Gene3D" id="1.25.40.20">
    <property type="entry name" value="Ankyrin repeat-containing domain"/>
    <property type="match status" value="1"/>
</dbReference>
<dbReference type="AlphaFoldDB" id="W3WP22"/>
<dbReference type="Proteomes" id="UP000030651">
    <property type="component" value="Unassembled WGS sequence"/>
</dbReference>
<dbReference type="KEGG" id="pfy:PFICI_13050"/>
<gene>
    <name evidence="2" type="ORF">PFICI_13050</name>
</gene>
<dbReference type="GeneID" id="19278063"/>
<dbReference type="InterPro" id="IPR036770">
    <property type="entry name" value="Ankyrin_rpt-contain_sf"/>
</dbReference>
<reference evidence="3" key="1">
    <citation type="journal article" date="2015" name="BMC Genomics">
        <title>Genomic and transcriptomic analysis of the endophytic fungus Pestalotiopsis fici reveals its lifestyle and high potential for synthesis of natural products.</title>
        <authorList>
            <person name="Wang X."/>
            <person name="Zhang X."/>
            <person name="Liu L."/>
            <person name="Xiang M."/>
            <person name="Wang W."/>
            <person name="Sun X."/>
            <person name="Che Y."/>
            <person name="Guo L."/>
            <person name="Liu G."/>
            <person name="Guo L."/>
            <person name="Wang C."/>
            <person name="Yin W.B."/>
            <person name="Stadler M."/>
            <person name="Zhang X."/>
            <person name="Liu X."/>
        </authorList>
    </citation>
    <scope>NUCLEOTIDE SEQUENCE [LARGE SCALE GENOMIC DNA]</scope>
    <source>
        <strain evidence="3">W106-1 / CGMCC3.15140</strain>
    </source>
</reference>
<accession>W3WP22</accession>
<dbReference type="SUPFAM" id="SSF48403">
    <property type="entry name" value="Ankyrin repeat"/>
    <property type="match status" value="1"/>
</dbReference>
<feature type="coiled-coil region" evidence="1">
    <location>
        <begin position="420"/>
        <end position="451"/>
    </location>
</feature>
<proteinExistence type="predicted"/>
<evidence type="ECO:0000313" key="3">
    <source>
        <dbReference type="Proteomes" id="UP000030651"/>
    </source>
</evidence>
<organism evidence="2 3">
    <name type="scientific">Pestalotiopsis fici (strain W106-1 / CGMCC3.15140)</name>
    <dbReference type="NCBI Taxonomy" id="1229662"/>
    <lineage>
        <taxon>Eukaryota</taxon>
        <taxon>Fungi</taxon>
        <taxon>Dikarya</taxon>
        <taxon>Ascomycota</taxon>
        <taxon>Pezizomycotina</taxon>
        <taxon>Sordariomycetes</taxon>
        <taxon>Xylariomycetidae</taxon>
        <taxon>Amphisphaeriales</taxon>
        <taxon>Sporocadaceae</taxon>
        <taxon>Pestalotiopsis</taxon>
    </lineage>
</organism>
<dbReference type="OrthoDB" id="10495587at2759"/>
<protein>
    <submittedName>
        <fullName evidence="2">Uncharacterized protein</fullName>
    </submittedName>
</protein>
<dbReference type="EMBL" id="KI912119">
    <property type="protein sequence ID" value="ETS74566.1"/>
    <property type="molecule type" value="Genomic_DNA"/>
</dbReference>